<proteinExistence type="predicted"/>
<gene>
    <name evidence="1" type="ORF">VNE69_07093</name>
</gene>
<dbReference type="GeneID" id="90541849"/>
<dbReference type="KEGG" id="vnx:VNE69_07093"/>
<reference evidence="1" key="1">
    <citation type="journal article" date="2024" name="BMC Genomics">
        <title>Functional annotation of a divergent genome using sequence and structure-based similarity.</title>
        <authorList>
            <person name="Svedberg D."/>
            <person name="Winiger R.R."/>
            <person name="Berg A."/>
            <person name="Sharma H."/>
            <person name="Tellgren-Roth C."/>
            <person name="Debrunner-Vossbrinck B.A."/>
            <person name="Vossbrinck C.R."/>
            <person name="Barandun J."/>
        </authorList>
    </citation>
    <scope>NUCLEOTIDE SEQUENCE</scope>
    <source>
        <strain evidence="1">Illinois isolate</strain>
    </source>
</reference>
<sequence>MAKIRLSVPEEEETENNTNLNYKKFISSFINNTLNEMKSQLSGYHSSKEIECRKKLISFFKQKVADFELIYLLDVGIKYLNSVKIFKTVNNFEDTANRLAYVYENIKNTISPSWNVKGSLRNLYYNNLPAQSQETNNKHLERFLKIHLQKENLQYFKSVKIKDNFIFLDEKYKITLCGEMGNPKFMLLDSEIFIRNFTISKFVTYLKLQDKYYKLHNLHSKFKILKNQIEMILEGGYLNFKILIDNQHFKAEENINIDKFIEKLSNKYQNLNFTLENGWFAFYDKGNLVDCEKSEKQKNFIFKNEVEICEFLKNNFFHSATIKFFNPKLYLKFVDLLKKEKFFFREIEKIYKGTKILRNYNEIMIDNLRLKIVGLKDEIIDFDIFIDENQFCIKNNGILIFEKKTTSLPISNFKYLIRNTSIKYISDFYNFIKDESNYINLIKMTEFSLEVIFENFNISIFSEFCLVGDFEIKNTRTYINFIFNIYRYADNILERYLEVEIEGFKFKYDINTNKIMTQIKNREIIGYKNINYILKNLKYFYKYNLVPDYVFDSYAIFKFDVIFKIGFSKNLSDDLRTWFRNLPKLIHGKGNINLDIEEFLKMYGYNKFK</sequence>
<protein>
    <submittedName>
        <fullName evidence="1">Uncharacterized protein</fullName>
    </submittedName>
</protein>
<evidence type="ECO:0000313" key="2">
    <source>
        <dbReference type="Proteomes" id="UP001334084"/>
    </source>
</evidence>
<name>A0AAX4JDD2_9MICR</name>
<keyword evidence="2" id="KW-1185">Reference proteome</keyword>
<dbReference type="Proteomes" id="UP001334084">
    <property type="component" value="Chromosome 7"/>
</dbReference>
<dbReference type="AlphaFoldDB" id="A0AAX4JDD2"/>
<dbReference type="RefSeq" id="XP_065330169.1">
    <property type="nucleotide sequence ID" value="XM_065474097.1"/>
</dbReference>
<organism evidence="1 2">
    <name type="scientific">Vairimorpha necatrix</name>
    <dbReference type="NCBI Taxonomy" id="6039"/>
    <lineage>
        <taxon>Eukaryota</taxon>
        <taxon>Fungi</taxon>
        <taxon>Fungi incertae sedis</taxon>
        <taxon>Microsporidia</taxon>
        <taxon>Nosematidae</taxon>
        <taxon>Vairimorpha</taxon>
    </lineage>
</organism>
<evidence type="ECO:0000313" key="1">
    <source>
        <dbReference type="EMBL" id="WUR04024.1"/>
    </source>
</evidence>
<accession>A0AAX4JDD2</accession>
<dbReference type="EMBL" id="CP142732">
    <property type="protein sequence ID" value="WUR04024.1"/>
    <property type="molecule type" value="Genomic_DNA"/>
</dbReference>